<feature type="region of interest" description="Disordered" evidence="1">
    <location>
        <begin position="41"/>
        <end position="135"/>
    </location>
</feature>
<organism evidence="2">
    <name type="scientific">Tanacetum cinerariifolium</name>
    <name type="common">Dalmatian daisy</name>
    <name type="synonym">Chrysanthemum cinerariifolium</name>
    <dbReference type="NCBI Taxonomy" id="118510"/>
    <lineage>
        <taxon>Eukaryota</taxon>
        <taxon>Viridiplantae</taxon>
        <taxon>Streptophyta</taxon>
        <taxon>Embryophyta</taxon>
        <taxon>Tracheophyta</taxon>
        <taxon>Spermatophyta</taxon>
        <taxon>Magnoliopsida</taxon>
        <taxon>eudicotyledons</taxon>
        <taxon>Gunneridae</taxon>
        <taxon>Pentapetalae</taxon>
        <taxon>asterids</taxon>
        <taxon>campanulids</taxon>
        <taxon>Asterales</taxon>
        <taxon>Asteraceae</taxon>
        <taxon>Asteroideae</taxon>
        <taxon>Anthemideae</taxon>
        <taxon>Anthemidinae</taxon>
        <taxon>Tanacetum</taxon>
    </lineage>
</organism>
<protein>
    <submittedName>
        <fullName evidence="2">Uncharacterized protein</fullName>
    </submittedName>
</protein>
<dbReference type="AlphaFoldDB" id="A0A699V8Z2"/>
<name>A0A699V8Z2_TANCI</name>
<gene>
    <name evidence="2" type="ORF">Tci_903526</name>
</gene>
<feature type="non-terminal residue" evidence="2">
    <location>
        <position position="1"/>
    </location>
</feature>
<dbReference type="EMBL" id="BKCJ011415307">
    <property type="protein sequence ID" value="GFD31557.1"/>
    <property type="molecule type" value="Genomic_DNA"/>
</dbReference>
<proteinExistence type="predicted"/>
<evidence type="ECO:0000256" key="1">
    <source>
        <dbReference type="SAM" id="MobiDB-lite"/>
    </source>
</evidence>
<evidence type="ECO:0000313" key="2">
    <source>
        <dbReference type="EMBL" id="GFD31557.1"/>
    </source>
</evidence>
<feature type="non-terminal residue" evidence="2">
    <location>
        <position position="135"/>
    </location>
</feature>
<feature type="compositionally biased region" description="Basic and acidic residues" evidence="1">
    <location>
        <begin position="58"/>
        <end position="68"/>
    </location>
</feature>
<feature type="compositionally biased region" description="Basic residues" evidence="1">
    <location>
        <begin position="76"/>
        <end position="88"/>
    </location>
</feature>
<comment type="caution">
    <text evidence="2">The sequence shown here is derived from an EMBL/GenBank/DDBJ whole genome shotgun (WGS) entry which is preliminary data.</text>
</comment>
<accession>A0A699V8Z2</accession>
<sequence>ECSLQYCYALVAAGLGIGPRGTSGAGQHPIGGAWPRALATPAAGAARAHGAPAHKRASPKECAHRANERGIASHPAHPRAGRVPHGHRLVIAESAGHSQRHPGLLQDGGRQAEPRADSLPPARCRAPAQHHVPLR</sequence>
<reference evidence="2" key="1">
    <citation type="journal article" date="2019" name="Sci. Rep.">
        <title>Draft genome of Tanacetum cinerariifolium, the natural source of mosquito coil.</title>
        <authorList>
            <person name="Yamashiro T."/>
            <person name="Shiraishi A."/>
            <person name="Satake H."/>
            <person name="Nakayama K."/>
        </authorList>
    </citation>
    <scope>NUCLEOTIDE SEQUENCE</scope>
</reference>
<feature type="compositionally biased region" description="Low complexity" evidence="1">
    <location>
        <begin position="41"/>
        <end position="51"/>
    </location>
</feature>